<evidence type="ECO:0000256" key="10">
    <source>
        <dbReference type="SAM" id="MobiDB-lite"/>
    </source>
</evidence>
<dbReference type="PANTHER" id="PTHR18861:SF0">
    <property type="entry name" value="BRUCHPILOT, ISOFORM J"/>
    <property type="match status" value="1"/>
</dbReference>
<accession>A0A6F9DCX5</accession>
<evidence type="ECO:0000256" key="5">
    <source>
        <dbReference type="ARBA" id="ARBA00023054"/>
    </source>
</evidence>
<feature type="coiled-coil region" evidence="9">
    <location>
        <begin position="199"/>
        <end position="286"/>
    </location>
</feature>
<keyword evidence="2" id="KW-0963">Cytoplasm</keyword>
<evidence type="ECO:0000256" key="4">
    <source>
        <dbReference type="ARBA" id="ARBA00023018"/>
    </source>
</evidence>
<dbReference type="EMBL" id="LR784913">
    <property type="protein sequence ID" value="CAB3243225.1"/>
    <property type="molecule type" value="mRNA"/>
</dbReference>
<feature type="compositionally biased region" description="Polar residues" evidence="10">
    <location>
        <begin position="105"/>
        <end position="127"/>
    </location>
</feature>
<dbReference type="GO" id="GO:0048167">
    <property type="term" value="P:regulation of synaptic plasticity"/>
    <property type="evidence" value="ECO:0007669"/>
    <property type="project" value="TreeGrafter"/>
</dbReference>
<evidence type="ECO:0000256" key="6">
    <source>
        <dbReference type="ARBA" id="ARBA00023212"/>
    </source>
</evidence>
<dbReference type="SUPFAM" id="SSF57997">
    <property type="entry name" value="Tropomyosin"/>
    <property type="match status" value="1"/>
</dbReference>
<feature type="region of interest" description="Disordered" evidence="10">
    <location>
        <begin position="668"/>
        <end position="701"/>
    </location>
</feature>
<dbReference type="Pfam" id="PF10174">
    <property type="entry name" value="Cast"/>
    <property type="match status" value="1"/>
</dbReference>
<evidence type="ECO:0000256" key="3">
    <source>
        <dbReference type="ARBA" id="ARBA00022553"/>
    </source>
</evidence>
<dbReference type="GO" id="GO:0007274">
    <property type="term" value="P:neuromuscular synaptic transmission"/>
    <property type="evidence" value="ECO:0007669"/>
    <property type="project" value="TreeGrafter"/>
</dbReference>
<dbReference type="GO" id="GO:0030424">
    <property type="term" value="C:axon"/>
    <property type="evidence" value="ECO:0007669"/>
    <property type="project" value="UniProtKB-SubCell"/>
</dbReference>
<evidence type="ECO:0000256" key="1">
    <source>
        <dbReference type="ARBA" id="ARBA00004245"/>
    </source>
</evidence>
<feature type="region of interest" description="Disordered" evidence="10">
    <location>
        <begin position="557"/>
        <end position="578"/>
    </location>
</feature>
<evidence type="ECO:0000256" key="8">
    <source>
        <dbReference type="ARBA" id="ARBA00034106"/>
    </source>
</evidence>
<keyword evidence="5 9" id="KW-0175">Coiled coil</keyword>
<reference evidence="11" key="1">
    <citation type="submission" date="2020-04" db="EMBL/GenBank/DDBJ databases">
        <authorList>
            <person name="Neveu A P."/>
        </authorList>
    </citation>
    <scope>NUCLEOTIDE SEQUENCE</scope>
    <source>
        <tissue evidence="11">Whole embryo</tissue>
    </source>
</reference>
<evidence type="ECO:0000256" key="9">
    <source>
        <dbReference type="SAM" id="Coils"/>
    </source>
</evidence>
<keyword evidence="6" id="KW-0206">Cytoskeleton</keyword>
<dbReference type="Gene3D" id="1.10.287.1490">
    <property type="match status" value="1"/>
</dbReference>
<dbReference type="PANTHER" id="PTHR18861">
    <property type="entry name" value="ELKS/RAB6-INTERACTING/CAST PROTEIN"/>
    <property type="match status" value="1"/>
</dbReference>
<evidence type="ECO:0000313" key="11">
    <source>
        <dbReference type="EMBL" id="CAB3243225.1"/>
    </source>
</evidence>
<dbReference type="AlphaFoldDB" id="A0A6F9DCX5"/>
<feature type="region of interest" description="Disordered" evidence="10">
    <location>
        <begin position="1"/>
        <end position="26"/>
    </location>
</feature>
<sequence>MAENDNEECSVAGHCRPRPSSNGKTLSMENIQSLNAAYTTRPSYANQFEGKGRSKTLGRLNSLSAYRNSNPGRHRARPSIMASTPNLSSATTNHNTTSSNGPTSDSPSVNRRSGGQTAGSSTLQVNGPGTDERKRYSGSDYILQLQQENEALRREIDLKESKLQSNMNSIKTFWSPELKKERSLRKEESIRILALREQFKVAQDENQHSQLTMQALQDELRAQRDLNQLLQDDYASGQRSDPSLFSGISGDSRVLQEDNERLARENELLQRTMEEMETRIEAQRQTLDTRDESVRKLLEMLQCKGLSKSDDSSVVASVEMDALRVQVADYESSLAHTDMLLSEKTRELQKMKMEADVYDDSASKTKAMQSILDIKDTKIASLERIIHELEDELNLVRSDGAMNSAERQEEIKQLEVYKSHSNFMKTKIEQLKSDLQKKETEMVSLQTRLDTLNNQQSDSRQHIDVLKESLTAKEQRAAILQSEVDSLRTRLDEKQQVIDQKQEHLARLQEERSSNGSELSHLRDTLDVKDRKIAVLHKKIESLAEVVREKDRQITANSERMSALQQDSSTSDSALSTMEEALTEKDKVIERLRSSQESAEDKFREEVDDLKKAKRALEKRLEGLQKNLAEKETSLSEVQEHASSLASSSLKKDSKMKQIEISLQQKNEEVGRLTSQLKKASEEHEENQTQQSVALAKTKEESKEKIEGLEKALKEKSEEVTRGQGELDRLLEILKETENEKHNKDKKIMTLEKQTRDLNGQIKTLNAQMIEEMKKKGAAQDKDLAKLLRQMKTRDERIDELEEALRESVSITAEREIVLSKEEDARHKVEKQLEELVREFEQTKAILAQTGGKLTASEASLHEKERLIQQMRIERRKHLEEAFDVKQQALLAAISEKDANIALLELSQSRKRTNAEEVCLLRREKDKLVQQLKQQTQNRLNLMQDTADTPSPHPPQSSKSQQGNGKTRYRPNSAEDDGEGIWA</sequence>
<dbReference type="GO" id="GO:0098882">
    <property type="term" value="F:structural constituent of presynaptic active zone"/>
    <property type="evidence" value="ECO:0007669"/>
    <property type="project" value="TreeGrafter"/>
</dbReference>
<evidence type="ECO:0000256" key="2">
    <source>
        <dbReference type="ARBA" id="ARBA00022490"/>
    </source>
</evidence>
<feature type="compositionally biased region" description="Polar residues" evidence="10">
    <location>
        <begin position="940"/>
        <end position="949"/>
    </location>
</feature>
<keyword evidence="4" id="KW-0770">Synapse</keyword>
<dbReference type="GO" id="GO:0048788">
    <property type="term" value="C:cytoskeleton of presynaptic active zone"/>
    <property type="evidence" value="ECO:0007669"/>
    <property type="project" value="TreeGrafter"/>
</dbReference>
<feature type="compositionally biased region" description="Low complexity" evidence="10">
    <location>
        <begin position="86"/>
        <end position="104"/>
    </location>
</feature>
<proteinExistence type="evidence at transcript level"/>
<evidence type="ECO:0000256" key="7">
    <source>
        <dbReference type="ARBA" id="ARBA00023273"/>
    </source>
</evidence>
<feature type="compositionally biased region" description="Polar residues" evidence="10">
    <location>
        <begin position="59"/>
        <end position="71"/>
    </location>
</feature>
<dbReference type="InterPro" id="IPR019323">
    <property type="entry name" value="ELKS/CAST"/>
</dbReference>
<comment type="subcellular location">
    <subcellularLocation>
        <location evidence="1">Cytoplasm</location>
        <location evidence="1">Cytoskeleton</location>
    </subcellularLocation>
    <subcellularLocation>
        <location evidence="8">Presynapse</location>
    </subcellularLocation>
</comment>
<feature type="coiled-coil region" evidence="9">
    <location>
        <begin position="372"/>
        <end position="511"/>
    </location>
</feature>
<organism evidence="11">
    <name type="scientific">Phallusia mammillata</name>
    <dbReference type="NCBI Taxonomy" id="59560"/>
    <lineage>
        <taxon>Eukaryota</taxon>
        <taxon>Metazoa</taxon>
        <taxon>Chordata</taxon>
        <taxon>Tunicata</taxon>
        <taxon>Ascidiacea</taxon>
        <taxon>Phlebobranchia</taxon>
        <taxon>Ascidiidae</taxon>
        <taxon>Phallusia</taxon>
    </lineage>
</organism>
<feature type="region of interest" description="Disordered" evidence="10">
    <location>
        <begin position="44"/>
        <end position="136"/>
    </location>
</feature>
<gene>
    <name evidence="11" type="primary">Erc1-002</name>
</gene>
<keyword evidence="7" id="KW-0966">Cell projection</keyword>
<feature type="compositionally biased region" description="Polar residues" evidence="10">
    <location>
        <begin position="557"/>
        <end position="576"/>
    </location>
</feature>
<feature type="compositionally biased region" description="Acidic residues" evidence="10">
    <location>
        <begin position="974"/>
        <end position="983"/>
    </location>
</feature>
<name>A0A6F9DCX5_9ASCI</name>
<protein>
    <submittedName>
        <fullName evidence="11">ELKS/Rab6-interacting/CAST family member 1-like</fullName>
    </submittedName>
</protein>
<feature type="region of interest" description="Disordered" evidence="10">
    <location>
        <begin position="940"/>
        <end position="983"/>
    </location>
</feature>
<keyword evidence="3" id="KW-0597">Phosphoprotein</keyword>